<dbReference type="InterPro" id="IPR050196">
    <property type="entry name" value="Cytochrome_P450_Monoox"/>
</dbReference>
<organism evidence="9 10">
    <name type="scientific">Dichotomicrobium thermohalophilum</name>
    <dbReference type="NCBI Taxonomy" id="933063"/>
    <lineage>
        <taxon>Bacteria</taxon>
        <taxon>Pseudomonadati</taxon>
        <taxon>Pseudomonadota</taxon>
        <taxon>Alphaproteobacteria</taxon>
        <taxon>Hyphomicrobiales</taxon>
        <taxon>Hyphomicrobiaceae</taxon>
        <taxon>Dichotomicrobium</taxon>
    </lineage>
</organism>
<comment type="caution">
    <text evidence="9">The sequence shown here is derived from an EMBL/GenBank/DDBJ whole genome shotgun (WGS) entry which is preliminary data.</text>
</comment>
<dbReference type="InterPro" id="IPR036396">
    <property type="entry name" value="Cyt_P450_sf"/>
</dbReference>
<dbReference type="GO" id="GO:0005506">
    <property type="term" value="F:iron ion binding"/>
    <property type="evidence" value="ECO:0007669"/>
    <property type="project" value="InterPro"/>
</dbReference>
<dbReference type="PANTHER" id="PTHR24291:SF50">
    <property type="entry name" value="BIFUNCTIONAL ALBAFLAVENONE MONOOXYGENASE_TERPENE SYNTHASE"/>
    <property type="match status" value="1"/>
</dbReference>
<dbReference type="RefSeq" id="WP_119060160.1">
    <property type="nucleotide sequence ID" value="NZ_QXDF01000001.1"/>
</dbReference>
<proteinExistence type="inferred from homology"/>
<evidence type="ECO:0000313" key="9">
    <source>
        <dbReference type="EMBL" id="RIA55226.1"/>
    </source>
</evidence>
<dbReference type="PROSITE" id="PS00086">
    <property type="entry name" value="CYTOCHROME_P450"/>
    <property type="match status" value="1"/>
</dbReference>
<evidence type="ECO:0000256" key="2">
    <source>
        <dbReference type="ARBA" id="ARBA00022617"/>
    </source>
</evidence>
<name>A0A397Q1F6_9HYPH</name>
<evidence type="ECO:0000256" key="8">
    <source>
        <dbReference type="RuleBase" id="RU000461"/>
    </source>
</evidence>
<evidence type="ECO:0000256" key="4">
    <source>
        <dbReference type="ARBA" id="ARBA00023002"/>
    </source>
</evidence>
<accession>A0A397Q1F6</accession>
<comment type="cofactor">
    <cofactor evidence="7">
        <name>heme</name>
        <dbReference type="ChEBI" id="CHEBI:30413"/>
    </cofactor>
</comment>
<sequence length="450" mass="50397">MYIPPTVEPPARPLGVFGSLRAARRNSLSVIPQIAYTQEIVSGTTGPGRWHMVQGPEGMRRVFLDNVGNYPKSEVMIRMLRPAVGRSLFTSEGDEWRWQRRAIAPVFTARNVKALAPMMTKTAERAAQRIGESAHPVEIVREMLSATFDVICEVALSGREHFDAEAYGEAITRYFLTVGRASLLDFLDVPYWVPRPGEILGRGAVRTMHRMVAEAIEARRRNGPRGDSDLLDYMLAAEDPNTGRRMDETDLLHNMQFFIVAGHETTALSLAWALHLLSHDQEVQTRANVEARAAVGDRPAGADDLANAPFIEQVLEESMRLYPPVGLLARNVLAPDELYDRTIQPNDTVFLNMYAMHRHQLLWDRPEAFNPDHFAPEAKKARDRYQYLPFGAGPRVCVGANFAMMQAQIILTTLLARFNFTPAGPPPTPVMHMTIRPEPGVRLRAQLQGV</sequence>
<dbReference type="GO" id="GO:0004497">
    <property type="term" value="F:monooxygenase activity"/>
    <property type="evidence" value="ECO:0007669"/>
    <property type="project" value="UniProtKB-KW"/>
</dbReference>
<reference evidence="9 10" key="1">
    <citation type="submission" date="2018-08" db="EMBL/GenBank/DDBJ databases">
        <title>Genomic Encyclopedia of Archaeal and Bacterial Type Strains, Phase II (KMG-II): from individual species to whole genera.</title>
        <authorList>
            <person name="Goeker M."/>
        </authorList>
    </citation>
    <scope>NUCLEOTIDE SEQUENCE [LARGE SCALE GENOMIC DNA]</scope>
    <source>
        <strain evidence="9 10">DSM 5002</strain>
    </source>
</reference>
<dbReference type="InterPro" id="IPR002401">
    <property type="entry name" value="Cyt_P450_E_grp-I"/>
</dbReference>
<dbReference type="PRINTS" id="PR00463">
    <property type="entry name" value="EP450I"/>
</dbReference>
<dbReference type="SUPFAM" id="SSF48264">
    <property type="entry name" value="Cytochrome P450"/>
    <property type="match status" value="1"/>
</dbReference>
<dbReference type="EMBL" id="QXDF01000001">
    <property type="protein sequence ID" value="RIA55226.1"/>
    <property type="molecule type" value="Genomic_DNA"/>
</dbReference>
<keyword evidence="2 7" id="KW-0349">Heme</keyword>
<keyword evidence="4 8" id="KW-0560">Oxidoreductase</keyword>
<keyword evidence="5 7" id="KW-0408">Iron</keyword>
<evidence type="ECO:0000256" key="1">
    <source>
        <dbReference type="ARBA" id="ARBA00010617"/>
    </source>
</evidence>
<evidence type="ECO:0000313" key="10">
    <source>
        <dbReference type="Proteomes" id="UP000266273"/>
    </source>
</evidence>
<keyword evidence="3 7" id="KW-0479">Metal-binding</keyword>
<dbReference type="InterPro" id="IPR017972">
    <property type="entry name" value="Cyt_P450_CS"/>
</dbReference>
<evidence type="ECO:0000256" key="7">
    <source>
        <dbReference type="PIRSR" id="PIRSR602401-1"/>
    </source>
</evidence>
<dbReference type="Gene3D" id="1.10.630.10">
    <property type="entry name" value="Cytochrome P450"/>
    <property type="match status" value="1"/>
</dbReference>
<dbReference type="Pfam" id="PF00067">
    <property type="entry name" value="p450"/>
    <property type="match status" value="1"/>
</dbReference>
<dbReference type="Proteomes" id="UP000266273">
    <property type="component" value="Unassembled WGS sequence"/>
</dbReference>
<dbReference type="InterPro" id="IPR001128">
    <property type="entry name" value="Cyt_P450"/>
</dbReference>
<keyword evidence="10" id="KW-1185">Reference proteome</keyword>
<evidence type="ECO:0000256" key="5">
    <source>
        <dbReference type="ARBA" id="ARBA00023004"/>
    </source>
</evidence>
<dbReference type="OrthoDB" id="9764248at2"/>
<evidence type="ECO:0000256" key="6">
    <source>
        <dbReference type="ARBA" id="ARBA00023033"/>
    </source>
</evidence>
<evidence type="ECO:0000256" key="3">
    <source>
        <dbReference type="ARBA" id="ARBA00022723"/>
    </source>
</evidence>
<comment type="similarity">
    <text evidence="1 8">Belongs to the cytochrome P450 family.</text>
</comment>
<dbReference type="PRINTS" id="PR00385">
    <property type="entry name" value="P450"/>
</dbReference>
<dbReference type="GO" id="GO:0016705">
    <property type="term" value="F:oxidoreductase activity, acting on paired donors, with incorporation or reduction of molecular oxygen"/>
    <property type="evidence" value="ECO:0007669"/>
    <property type="project" value="InterPro"/>
</dbReference>
<feature type="binding site" description="axial binding residue" evidence="7">
    <location>
        <position position="397"/>
    </location>
    <ligand>
        <name>heme</name>
        <dbReference type="ChEBI" id="CHEBI:30413"/>
    </ligand>
    <ligandPart>
        <name>Fe</name>
        <dbReference type="ChEBI" id="CHEBI:18248"/>
    </ligandPart>
</feature>
<dbReference type="AlphaFoldDB" id="A0A397Q1F6"/>
<protein>
    <submittedName>
        <fullName evidence="9">Cytochrome P450</fullName>
    </submittedName>
</protein>
<gene>
    <name evidence="9" type="ORF">BXY53_0285</name>
</gene>
<dbReference type="PANTHER" id="PTHR24291">
    <property type="entry name" value="CYTOCHROME P450 FAMILY 4"/>
    <property type="match status" value="1"/>
</dbReference>
<dbReference type="GO" id="GO:0020037">
    <property type="term" value="F:heme binding"/>
    <property type="evidence" value="ECO:0007669"/>
    <property type="project" value="InterPro"/>
</dbReference>
<keyword evidence="6 8" id="KW-0503">Monooxygenase</keyword>